<name>A0AAV8YFQ1_9CUCU</name>
<protein>
    <submittedName>
        <fullName evidence="1">Uncharacterized protein</fullName>
    </submittedName>
</protein>
<accession>A0AAV8YFQ1</accession>
<keyword evidence="2" id="KW-1185">Reference proteome</keyword>
<reference evidence="1" key="1">
    <citation type="journal article" date="2023" name="Insect Mol. Biol.">
        <title>Genome sequencing provides insights into the evolution of gene families encoding plant cell wall-degrading enzymes in longhorned beetles.</title>
        <authorList>
            <person name="Shin N.R."/>
            <person name="Okamura Y."/>
            <person name="Kirsch R."/>
            <person name="Pauchet Y."/>
        </authorList>
    </citation>
    <scope>NUCLEOTIDE SEQUENCE</scope>
    <source>
        <strain evidence="1">RBIC_L_NR</strain>
    </source>
</reference>
<comment type="caution">
    <text evidence="1">The sequence shown here is derived from an EMBL/GenBank/DDBJ whole genome shotgun (WGS) entry which is preliminary data.</text>
</comment>
<evidence type="ECO:0000313" key="1">
    <source>
        <dbReference type="EMBL" id="KAJ8950072.1"/>
    </source>
</evidence>
<proteinExistence type="predicted"/>
<sequence length="136" mass="15988">MTIILTFDVRRLQNIYDDSRNVDNEMRLNNFRVRYKTLNQTRRDFERIMDQINQLSSEINPNFVPNFDALESFDELYCHIQVVAENVLVADKGEKTRTSIDACVPTRSIPRLPKLELPCFSGDMKDCQFFSNVFKV</sequence>
<dbReference type="Proteomes" id="UP001162156">
    <property type="component" value="Unassembled WGS sequence"/>
</dbReference>
<dbReference type="EMBL" id="JANEYF010002187">
    <property type="protein sequence ID" value="KAJ8950072.1"/>
    <property type="molecule type" value="Genomic_DNA"/>
</dbReference>
<evidence type="ECO:0000313" key="2">
    <source>
        <dbReference type="Proteomes" id="UP001162156"/>
    </source>
</evidence>
<organism evidence="1 2">
    <name type="scientific">Rhamnusium bicolor</name>
    <dbReference type="NCBI Taxonomy" id="1586634"/>
    <lineage>
        <taxon>Eukaryota</taxon>
        <taxon>Metazoa</taxon>
        <taxon>Ecdysozoa</taxon>
        <taxon>Arthropoda</taxon>
        <taxon>Hexapoda</taxon>
        <taxon>Insecta</taxon>
        <taxon>Pterygota</taxon>
        <taxon>Neoptera</taxon>
        <taxon>Endopterygota</taxon>
        <taxon>Coleoptera</taxon>
        <taxon>Polyphaga</taxon>
        <taxon>Cucujiformia</taxon>
        <taxon>Chrysomeloidea</taxon>
        <taxon>Cerambycidae</taxon>
        <taxon>Lepturinae</taxon>
        <taxon>Rhagiini</taxon>
        <taxon>Rhamnusium</taxon>
    </lineage>
</organism>
<gene>
    <name evidence="1" type="ORF">NQ314_008078</name>
</gene>
<dbReference type="AlphaFoldDB" id="A0AAV8YFQ1"/>